<reference evidence="5 6" key="1">
    <citation type="submission" date="2019-11" db="EMBL/GenBank/DDBJ databases">
        <authorList>
            <person name="Holert J."/>
        </authorList>
    </citation>
    <scope>NUCLEOTIDE SEQUENCE [LARGE SCALE GENOMIC DNA]</scope>
    <source>
        <strain evidence="3">BC3_2A</strain>
        <strain evidence="4">SB11_1A</strain>
    </source>
</reference>
<keyword evidence="5" id="KW-1185">Reference proteome</keyword>
<dbReference type="Gene3D" id="3.10.180.10">
    <property type="entry name" value="2,3-Dihydroxybiphenyl 1,2-Dioxygenase, domain 1"/>
    <property type="match status" value="1"/>
</dbReference>
<dbReference type="PROSITE" id="PS51819">
    <property type="entry name" value="VOC"/>
    <property type="match status" value="1"/>
</dbReference>
<keyword evidence="1" id="KW-0479">Metal-binding</keyword>
<evidence type="ECO:0000259" key="2">
    <source>
        <dbReference type="PROSITE" id="PS51819"/>
    </source>
</evidence>
<dbReference type="OrthoDB" id="9792173at2"/>
<evidence type="ECO:0000313" key="3">
    <source>
        <dbReference type="EMBL" id="CAA0081235.1"/>
    </source>
</evidence>
<sequence>MRNIAATIQDYFLGLQHIGYVVDDLETSLAEFAQIYGVDLTSVRLEPEAGVDSPSRFAFFSVAGTEFELIEACDPDLKALIETYPSGAGGINHTAWRVRELDKVMSLLADKGIVPGHVTPAGPVTFGNKTLVYLDPKTTGGHLIELIEIAE</sequence>
<gene>
    <name evidence="4" type="ORF">IHBHHGIJ_00784</name>
    <name evidence="3" type="ORF">KFEGEMFD_00366</name>
</gene>
<dbReference type="SUPFAM" id="SSF54593">
    <property type="entry name" value="Glyoxalase/Bleomycin resistance protein/Dihydroxybiphenyl dioxygenase"/>
    <property type="match status" value="1"/>
</dbReference>
<dbReference type="RefSeq" id="WP_159267451.1">
    <property type="nucleotide sequence ID" value="NZ_CACSIK010000001.1"/>
</dbReference>
<dbReference type="GO" id="GO:0046491">
    <property type="term" value="P:L-methylmalonyl-CoA metabolic process"/>
    <property type="evidence" value="ECO:0007669"/>
    <property type="project" value="TreeGrafter"/>
</dbReference>
<dbReference type="InterPro" id="IPR051785">
    <property type="entry name" value="MMCE/EMCE_epimerase"/>
</dbReference>
<dbReference type="InterPro" id="IPR029068">
    <property type="entry name" value="Glyas_Bleomycin-R_OHBP_Dase"/>
</dbReference>
<dbReference type="Pfam" id="PF13669">
    <property type="entry name" value="Glyoxalase_4"/>
    <property type="match status" value="1"/>
</dbReference>
<dbReference type="InterPro" id="IPR037523">
    <property type="entry name" value="VOC_core"/>
</dbReference>
<protein>
    <recommendedName>
        <fullName evidence="2">VOC domain-containing protein</fullName>
    </recommendedName>
</protein>
<dbReference type="Proteomes" id="UP000435877">
    <property type="component" value="Unassembled WGS sequence"/>
</dbReference>
<dbReference type="PANTHER" id="PTHR43048:SF3">
    <property type="entry name" value="METHYLMALONYL-COA EPIMERASE, MITOCHONDRIAL"/>
    <property type="match status" value="1"/>
</dbReference>
<organism evidence="3 6">
    <name type="scientific">Zhongshania aliphaticivorans</name>
    <dbReference type="NCBI Taxonomy" id="1470434"/>
    <lineage>
        <taxon>Bacteria</taxon>
        <taxon>Pseudomonadati</taxon>
        <taxon>Pseudomonadota</taxon>
        <taxon>Gammaproteobacteria</taxon>
        <taxon>Cellvibrionales</taxon>
        <taxon>Spongiibacteraceae</taxon>
        <taxon>Zhongshania</taxon>
    </lineage>
</organism>
<dbReference type="AlphaFoldDB" id="A0A5S9MVT8"/>
<dbReference type="GO" id="GO:0046872">
    <property type="term" value="F:metal ion binding"/>
    <property type="evidence" value="ECO:0007669"/>
    <property type="project" value="UniProtKB-KW"/>
</dbReference>
<evidence type="ECO:0000313" key="6">
    <source>
        <dbReference type="Proteomes" id="UP000439591"/>
    </source>
</evidence>
<evidence type="ECO:0000256" key="1">
    <source>
        <dbReference type="ARBA" id="ARBA00022723"/>
    </source>
</evidence>
<dbReference type="Proteomes" id="UP000439591">
    <property type="component" value="Unassembled WGS sequence"/>
</dbReference>
<dbReference type="EMBL" id="CACSIM010000001">
    <property type="protein sequence ID" value="CAA0081235.1"/>
    <property type="molecule type" value="Genomic_DNA"/>
</dbReference>
<dbReference type="EMBL" id="CACSIK010000001">
    <property type="protein sequence ID" value="CAA0085036.1"/>
    <property type="molecule type" value="Genomic_DNA"/>
</dbReference>
<dbReference type="PANTHER" id="PTHR43048">
    <property type="entry name" value="METHYLMALONYL-COA EPIMERASE"/>
    <property type="match status" value="1"/>
</dbReference>
<dbReference type="GO" id="GO:0004493">
    <property type="term" value="F:methylmalonyl-CoA epimerase activity"/>
    <property type="evidence" value="ECO:0007669"/>
    <property type="project" value="TreeGrafter"/>
</dbReference>
<accession>A0A5S9MVT8</accession>
<evidence type="ECO:0000313" key="5">
    <source>
        <dbReference type="Proteomes" id="UP000435877"/>
    </source>
</evidence>
<name>A0A5S9MVT8_9GAMM</name>
<evidence type="ECO:0000313" key="4">
    <source>
        <dbReference type="EMBL" id="CAA0085036.1"/>
    </source>
</evidence>
<feature type="domain" description="VOC" evidence="2">
    <location>
        <begin position="14"/>
        <end position="149"/>
    </location>
</feature>
<proteinExistence type="predicted"/>